<evidence type="ECO:0000313" key="5">
    <source>
        <dbReference type="EMBL" id="KAK9993090.1"/>
    </source>
</evidence>
<feature type="compositionally biased region" description="Gly residues" evidence="1">
    <location>
        <begin position="755"/>
        <end position="765"/>
    </location>
</feature>
<dbReference type="InterPro" id="IPR026960">
    <property type="entry name" value="RVT-Znf"/>
</dbReference>
<evidence type="ECO:0008006" key="7">
    <source>
        <dbReference type="Google" id="ProtNLM"/>
    </source>
</evidence>
<accession>A0AAW2C9Y6</accession>
<feature type="transmembrane region" description="Helical" evidence="2">
    <location>
        <begin position="320"/>
        <end position="339"/>
    </location>
</feature>
<gene>
    <name evidence="5" type="ORF">SO802_022793</name>
</gene>
<keyword evidence="2" id="KW-0812">Transmembrane</keyword>
<feature type="transmembrane region" description="Helical" evidence="2">
    <location>
        <begin position="295"/>
        <end position="314"/>
    </location>
</feature>
<name>A0AAW2C9Y6_9ROSI</name>
<organism evidence="5 6">
    <name type="scientific">Lithocarpus litseifolius</name>
    <dbReference type="NCBI Taxonomy" id="425828"/>
    <lineage>
        <taxon>Eukaryota</taxon>
        <taxon>Viridiplantae</taxon>
        <taxon>Streptophyta</taxon>
        <taxon>Embryophyta</taxon>
        <taxon>Tracheophyta</taxon>
        <taxon>Spermatophyta</taxon>
        <taxon>Magnoliopsida</taxon>
        <taxon>eudicotyledons</taxon>
        <taxon>Gunneridae</taxon>
        <taxon>Pentapetalae</taxon>
        <taxon>rosids</taxon>
        <taxon>fabids</taxon>
        <taxon>Fagales</taxon>
        <taxon>Fagaceae</taxon>
        <taxon>Lithocarpus</taxon>
    </lineage>
</organism>
<proteinExistence type="predicted"/>
<feature type="compositionally biased region" description="Basic residues" evidence="1">
    <location>
        <begin position="776"/>
        <end position="792"/>
    </location>
</feature>
<feature type="region of interest" description="Disordered" evidence="1">
    <location>
        <begin position="745"/>
        <end position="792"/>
    </location>
</feature>
<dbReference type="PANTHER" id="PTHR46033">
    <property type="entry name" value="PROTEIN MAIN-LIKE 2"/>
    <property type="match status" value="1"/>
</dbReference>
<evidence type="ECO:0000256" key="1">
    <source>
        <dbReference type="SAM" id="MobiDB-lite"/>
    </source>
</evidence>
<reference evidence="5 6" key="1">
    <citation type="submission" date="2024-01" db="EMBL/GenBank/DDBJ databases">
        <title>A telomere-to-telomere, gap-free genome of sweet tea (Lithocarpus litseifolius).</title>
        <authorList>
            <person name="Zhou J."/>
        </authorList>
    </citation>
    <scope>NUCLEOTIDE SEQUENCE [LARGE SCALE GENOMIC DNA]</scope>
    <source>
        <strain evidence="5">Zhou-2022a</strain>
        <tissue evidence="5">Leaf</tissue>
    </source>
</reference>
<keyword evidence="2" id="KW-1133">Transmembrane helix</keyword>
<dbReference type="Pfam" id="PF10536">
    <property type="entry name" value="PMD"/>
    <property type="match status" value="1"/>
</dbReference>
<dbReference type="Pfam" id="PF13966">
    <property type="entry name" value="zf-RVT"/>
    <property type="match status" value="1"/>
</dbReference>
<evidence type="ECO:0000256" key="2">
    <source>
        <dbReference type="SAM" id="Phobius"/>
    </source>
</evidence>
<dbReference type="GO" id="GO:0010073">
    <property type="term" value="P:meristem maintenance"/>
    <property type="evidence" value="ECO:0007669"/>
    <property type="project" value="InterPro"/>
</dbReference>
<protein>
    <recommendedName>
        <fullName evidence="7">Reverse transcriptase zinc-binding domain-containing protein</fullName>
    </recommendedName>
</protein>
<dbReference type="AlphaFoldDB" id="A0AAW2C9Y6"/>
<feature type="domain" description="Reverse transcriptase zinc-binding" evidence="4">
    <location>
        <begin position="113"/>
        <end position="208"/>
    </location>
</feature>
<keyword evidence="2" id="KW-0472">Membrane</keyword>
<evidence type="ECO:0000313" key="6">
    <source>
        <dbReference type="Proteomes" id="UP001459277"/>
    </source>
</evidence>
<dbReference type="Proteomes" id="UP001459277">
    <property type="component" value="Unassembled WGS sequence"/>
</dbReference>
<dbReference type="InterPro" id="IPR044824">
    <property type="entry name" value="MAIN-like"/>
</dbReference>
<sequence>MEADLGSNPSFVWCSLLQARELITAGSAWKIGDGQTVGIESHKWLPRPPWLKPGADRSLKVCHLFDAVTRQWNRPLIHSLFHASTRDDILRIKLGDARTRDKLHWIETKSRTFSVKSAYHVGLRLSNSVMGEHSLANQDKGLWNKVWSLNTPPKVRNFIWRACSDILPTRVNLQRRKVQVDPKCGLCGQQDETTNHVLWECPFARCTWSLVRGKIQKSNSIASCFHLLTRQMIGRLPKKELEVWAMISWSLWNAHNKFHFEQVRTHLAGIHHGAMAFLEEYQRHMAALQHAMKQFCVCVCVWCCVVYGAVVIVFEFNFGLAVVLSLVVASCDVVVLMSFGKIEFRFLFYLLTWPISKILRLRLRCRYHAIHISNLSLKSVVFTQHYSLYPMCQYKELVTWNSCSNHNGNTALCFHVKEDSFIDSRRVYIVIITCLVNAIINTKLLCLQEVPSVLNCRHREKGLLEGGVDPRIAAYITNAGLDGLLRVPNIDIDHTLITALVESWRPETHSFHLPHGEMTITLQDVEVIMGVLVVGLLMVGYTVMEGARVKAKWLEEWFINPLPADATEVLVQREDSEADWRCRAIGAVVGIGEVSTHMSCNEASTPGTAPKSTCYQFGMKQGIPDDIDTSIELHKITLQGKQDKNWVEEHAPHIAEWVTHARIADAPPFHGEMSYNDEYMVWFHPCTVRHITKATSYWDTLVESQLKIMAKFEPGFEIYTECINALQAVEELGRLILDDARTVGNSSVPTVKGGRQVGGRQGQGGRHQSSQCPTSGRRHTPVPTSSRRHTCA</sequence>
<dbReference type="PANTHER" id="PTHR46033:SF8">
    <property type="entry name" value="PROTEIN MAINTENANCE OF MERISTEMS-LIKE"/>
    <property type="match status" value="1"/>
</dbReference>
<dbReference type="InterPro" id="IPR019557">
    <property type="entry name" value="AminoTfrase-like_pln_mobile"/>
</dbReference>
<dbReference type="EMBL" id="JAZDWU010000008">
    <property type="protein sequence ID" value="KAK9993090.1"/>
    <property type="molecule type" value="Genomic_DNA"/>
</dbReference>
<evidence type="ECO:0000259" key="4">
    <source>
        <dbReference type="Pfam" id="PF13966"/>
    </source>
</evidence>
<feature type="domain" description="Aminotransferase-like plant mobile" evidence="3">
    <location>
        <begin position="480"/>
        <end position="540"/>
    </location>
</feature>
<keyword evidence="6" id="KW-1185">Reference proteome</keyword>
<comment type="caution">
    <text evidence="5">The sequence shown here is derived from an EMBL/GenBank/DDBJ whole genome shotgun (WGS) entry which is preliminary data.</text>
</comment>
<evidence type="ECO:0000259" key="3">
    <source>
        <dbReference type="Pfam" id="PF10536"/>
    </source>
</evidence>